<proteinExistence type="predicted"/>
<accession>A0AAN7SQU8</accession>
<organism evidence="2 3">
    <name type="scientific">Aquatica leii</name>
    <dbReference type="NCBI Taxonomy" id="1421715"/>
    <lineage>
        <taxon>Eukaryota</taxon>
        <taxon>Metazoa</taxon>
        <taxon>Ecdysozoa</taxon>
        <taxon>Arthropoda</taxon>
        <taxon>Hexapoda</taxon>
        <taxon>Insecta</taxon>
        <taxon>Pterygota</taxon>
        <taxon>Neoptera</taxon>
        <taxon>Endopterygota</taxon>
        <taxon>Coleoptera</taxon>
        <taxon>Polyphaga</taxon>
        <taxon>Elateriformia</taxon>
        <taxon>Elateroidea</taxon>
        <taxon>Lampyridae</taxon>
        <taxon>Luciolinae</taxon>
        <taxon>Aquatica</taxon>
    </lineage>
</organism>
<keyword evidence="3" id="KW-1185">Reference proteome</keyword>
<dbReference type="AlphaFoldDB" id="A0AAN7SQU8"/>
<protein>
    <submittedName>
        <fullName evidence="2">Uncharacterized protein</fullName>
    </submittedName>
</protein>
<dbReference type="EMBL" id="JARPUR010000001">
    <property type="protein sequence ID" value="KAK4884998.1"/>
    <property type="molecule type" value="Genomic_DNA"/>
</dbReference>
<evidence type="ECO:0000313" key="2">
    <source>
        <dbReference type="EMBL" id="KAK4884998.1"/>
    </source>
</evidence>
<feature type="region of interest" description="Disordered" evidence="1">
    <location>
        <begin position="500"/>
        <end position="527"/>
    </location>
</feature>
<gene>
    <name evidence="2" type="ORF">RN001_001269</name>
</gene>
<name>A0AAN7SQU8_9COLE</name>
<sequence>MELNKDEEEYAYRMHTAFVNGYDSDSNDDKSDFDEFYYANKPPPINIDEYNLLQVSPFTLVAPKRALTFFKKQCNRPKSKQSKTVITPNFKKQKQKVKECVTDEDYDYKHKKITFENYLTSLKDLGNIKKKTLKLHGSGNLRKSKSFRINQDEMYNEPRSLLQYTKSERNKNTENSILSVTNTELPLTEWPRLDVPTEPTNTTNTSKKLMCNLSANEVKKTGSKSLLLQKSLLRQNNDIIDIKHFTKSRAVAKTRTNNDHGFTKSQSNLLIECRNENNKDELITTNLQQNENENSAKVLNNSSVIIQSTPIAKNKDTLVKQSTKITNQEVINFQNATDLATSLTTKKPRETTKKKKEIVKKQFTDNHNLNKSQFLNNILHSSELPFSEEAPKKLTGTTNKITSTKSIIKPQLGTDTDENHADFKRIYILQKMTTKIESPKEKTSNLLNQREIREELKFSINLQPNSSKVQKQSIGKQFFKTSDHKNEVINLIPRDCLTSTKSRKTTEKKTNKKQNTQENSLDNNLSKSKSLNNLLHSKSTISNQKQNKIEEVKSASLYPFENPKHKNLQLSGSVKSTSSLFNNKKQDTLLESNVNTCFEKDHKN</sequence>
<comment type="caution">
    <text evidence="2">The sequence shown here is derived from an EMBL/GenBank/DDBJ whole genome shotgun (WGS) entry which is preliminary data.</text>
</comment>
<evidence type="ECO:0000256" key="1">
    <source>
        <dbReference type="SAM" id="MobiDB-lite"/>
    </source>
</evidence>
<feature type="compositionally biased region" description="Low complexity" evidence="1">
    <location>
        <begin position="513"/>
        <end position="527"/>
    </location>
</feature>
<evidence type="ECO:0000313" key="3">
    <source>
        <dbReference type="Proteomes" id="UP001353858"/>
    </source>
</evidence>
<dbReference type="Proteomes" id="UP001353858">
    <property type="component" value="Unassembled WGS sequence"/>
</dbReference>
<reference evidence="3" key="1">
    <citation type="submission" date="2023-01" db="EMBL/GenBank/DDBJ databases">
        <title>Key to firefly adult light organ development and bioluminescence: homeobox transcription factors regulate luciferase expression and transportation to peroxisome.</title>
        <authorList>
            <person name="Fu X."/>
        </authorList>
    </citation>
    <scope>NUCLEOTIDE SEQUENCE [LARGE SCALE GENOMIC DNA]</scope>
</reference>